<name>A0A4V2FQ58_PSEST</name>
<dbReference type="SUPFAM" id="SSF53335">
    <property type="entry name" value="S-adenosyl-L-methionine-dependent methyltransferases"/>
    <property type="match status" value="1"/>
</dbReference>
<dbReference type="GO" id="GO:0032259">
    <property type="term" value="P:methylation"/>
    <property type="evidence" value="ECO:0007669"/>
    <property type="project" value="UniProtKB-KW"/>
</dbReference>
<evidence type="ECO:0000313" key="3">
    <source>
        <dbReference type="Proteomes" id="UP000291591"/>
    </source>
</evidence>
<dbReference type="CDD" id="cd02440">
    <property type="entry name" value="AdoMet_MTases"/>
    <property type="match status" value="1"/>
</dbReference>
<dbReference type="GO" id="GO:0008168">
    <property type="term" value="F:methyltransferase activity"/>
    <property type="evidence" value="ECO:0007669"/>
    <property type="project" value="UniProtKB-KW"/>
</dbReference>
<dbReference type="Pfam" id="PF13649">
    <property type="entry name" value="Methyltransf_25"/>
    <property type="match status" value="1"/>
</dbReference>
<comment type="caution">
    <text evidence="2">The sequence shown here is derived from an EMBL/GenBank/DDBJ whole genome shotgun (WGS) entry which is preliminary data.</text>
</comment>
<keyword evidence="2" id="KW-0489">Methyltransferase</keyword>
<dbReference type="RefSeq" id="WP_130288261.1">
    <property type="nucleotide sequence ID" value="NZ_SHKL01000001.1"/>
</dbReference>
<protein>
    <submittedName>
        <fullName evidence="2">Methyltransferase family protein</fullName>
    </submittedName>
</protein>
<reference evidence="2 3" key="1">
    <citation type="submission" date="2019-02" db="EMBL/GenBank/DDBJ databases">
        <title>Sequencing the genomes of 1000 actinobacteria strains.</title>
        <authorList>
            <person name="Klenk H.-P."/>
        </authorList>
    </citation>
    <scope>NUCLEOTIDE SEQUENCE [LARGE SCALE GENOMIC DNA]</scope>
    <source>
        <strain evidence="2 3">DSM 45779</strain>
    </source>
</reference>
<feature type="domain" description="Methyltransferase" evidence="1">
    <location>
        <begin position="56"/>
        <end position="142"/>
    </location>
</feature>
<dbReference type="InterPro" id="IPR041698">
    <property type="entry name" value="Methyltransf_25"/>
</dbReference>
<evidence type="ECO:0000313" key="2">
    <source>
        <dbReference type="EMBL" id="RZT83520.1"/>
    </source>
</evidence>
<evidence type="ECO:0000259" key="1">
    <source>
        <dbReference type="Pfam" id="PF13649"/>
    </source>
</evidence>
<sequence length="209" mass="21945">MTAAATRLAFDAALAGIPSRLLCSDGTEVLLDVSRWTDAAGGEDDWLLDRCSGPTVDLGCGPGRLVAALAQRGVPVLGVDQSGVAATHCRRRRVSMIRQDLFAPLPTEGDWGHVLLADGNIGIGGEPDRLLERASRLLAPGGTVLVEADPRPELVWTGTVQVCTGPAVGEPLPWAVVGIEELTRMAASVGLATTARYTGHRSFVELTRS</sequence>
<dbReference type="OrthoDB" id="4484556at2"/>
<accession>A0A4V2FQ58</accession>
<gene>
    <name evidence="2" type="ORF">EV383_0325</name>
</gene>
<dbReference type="InterPro" id="IPR029063">
    <property type="entry name" value="SAM-dependent_MTases_sf"/>
</dbReference>
<dbReference type="Proteomes" id="UP000291591">
    <property type="component" value="Unassembled WGS sequence"/>
</dbReference>
<keyword evidence="2" id="KW-0808">Transferase</keyword>
<organism evidence="2 3">
    <name type="scientific">Pseudonocardia sediminis</name>
    <dbReference type="NCBI Taxonomy" id="1397368"/>
    <lineage>
        <taxon>Bacteria</taxon>
        <taxon>Bacillati</taxon>
        <taxon>Actinomycetota</taxon>
        <taxon>Actinomycetes</taxon>
        <taxon>Pseudonocardiales</taxon>
        <taxon>Pseudonocardiaceae</taxon>
        <taxon>Pseudonocardia</taxon>
    </lineage>
</organism>
<dbReference type="EMBL" id="SHKL01000001">
    <property type="protein sequence ID" value="RZT83520.1"/>
    <property type="molecule type" value="Genomic_DNA"/>
</dbReference>
<proteinExistence type="predicted"/>
<dbReference type="Gene3D" id="3.40.50.150">
    <property type="entry name" value="Vaccinia Virus protein VP39"/>
    <property type="match status" value="1"/>
</dbReference>
<dbReference type="AlphaFoldDB" id="A0A4V2FQ58"/>
<keyword evidence="3" id="KW-1185">Reference proteome</keyword>